<dbReference type="Proteomes" id="UP001314263">
    <property type="component" value="Unassembled WGS sequence"/>
</dbReference>
<dbReference type="AlphaFoldDB" id="A0AAV1I4R1"/>
<sequence>MDDGWQYSSHGSITFLAPHMQPETSNKAPSISKEHAAEEEDDPFLNQQGCGKAYGQLEECLADNDRDWRACQRELQAWKRCYQKAQKSKDKPEQ</sequence>
<accession>A0AAV1I4R1</accession>
<gene>
    <name evidence="2" type="ORF">CVIRNUC_005242</name>
</gene>
<evidence type="ECO:0000313" key="3">
    <source>
        <dbReference type="Proteomes" id="UP001314263"/>
    </source>
</evidence>
<evidence type="ECO:0000256" key="1">
    <source>
        <dbReference type="SAM" id="MobiDB-lite"/>
    </source>
</evidence>
<proteinExistence type="predicted"/>
<keyword evidence="3" id="KW-1185">Reference proteome</keyword>
<dbReference type="SUPFAM" id="SSF47072">
    <property type="entry name" value="Cysteine alpha-hairpin motif"/>
    <property type="match status" value="1"/>
</dbReference>
<dbReference type="PANTHER" id="PTHR13639:SF2">
    <property type="entry name" value="CYTOCHROME C OXIDASE ASSEMBLY FACTOR 4 HOMOLOG, MITOCHONDRIAL"/>
    <property type="match status" value="1"/>
</dbReference>
<dbReference type="InterPro" id="IPR009069">
    <property type="entry name" value="Cys_alpha_HP_mot_SF"/>
</dbReference>
<dbReference type="GO" id="GO:0033617">
    <property type="term" value="P:mitochondrial respiratory chain complex IV assembly"/>
    <property type="evidence" value="ECO:0007669"/>
    <property type="project" value="InterPro"/>
</dbReference>
<reference evidence="2 3" key="1">
    <citation type="submission" date="2023-10" db="EMBL/GenBank/DDBJ databases">
        <authorList>
            <person name="Maclean D."/>
            <person name="Macfadyen A."/>
        </authorList>
    </citation>
    <scope>NUCLEOTIDE SEQUENCE [LARGE SCALE GENOMIC DNA]</scope>
</reference>
<dbReference type="PANTHER" id="PTHR13639">
    <property type="entry name" value="CYTOCHROME C OXIDASE ASSEMBLY FACTOR 4 HOMOLOG, MITOCHONDRIAL"/>
    <property type="match status" value="1"/>
</dbReference>
<organism evidence="2 3">
    <name type="scientific">Coccomyxa viridis</name>
    <dbReference type="NCBI Taxonomy" id="1274662"/>
    <lineage>
        <taxon>Eukaryota</taxon>
        <taxon>Viridiplantae</taxon>
        <taxon>Chlorophyta</taxon>
        <taxon>core chlorophytes</taxon>
        <taxon>Trebouxiophyceae</taxon>
        <taxon>Trebouxiophyceae incertae sedis</taxon>
        <taxon>Coccomyxaceae</taxon>
        <taxon>Coccomyxa</taxon>
    </lineage>
</organism>
<dbReference type="InterPro" id="IPR039870">
    <property type="entry name" value="Coa4-like"/>
</dbReference>
<comment type="caution">
    <text evidence="2">The sequence shown here is derived from an EMBL/GenBank/DDBJ whole genome shotgun (WGS) entry which is preliminary data.</text>
</comment>
<evidence type="ECO:0008006" key="4">
    <source>
        <dbReference type="Google" id="ProtNLM"/>
    </source>
</evidence>
<evidence type="ECO:0000313" key="2">
    <source>
        <dbReference type="EMBL" id="CAK0780976.1"/>
    </source>
</evidence>
<feature type="region of interest" description="Disordered" evidence="1">
    <location>
        <begin position="16"/>
        <end position="46"/>
    </location>
</feature>
<protein>
    <recommendedName>
        <fullName evidence="4">CHCH domain-containing protein</fullName>
    </recommendedName>
</protein>
<dbReference type="GO" id="GO:0005758">
    <property type="term" value="C:mitochondrial intermembrane space"/>
    <property type="evidence" value="ECO:0007669"/>
    <property type="project" value="InterPro"/>
</dbReference>
<name>A0AAV1I4R1_9CHLO</name>
<dbReference type="EMBL" id="CAUYUE010000006">
    <property type="protein sequence ID" value="CAK0780976.1"/>
    <property type="molecule type" value="Genomic_DNA"/>
</dbReference>